<evidence type="ECO:0000313" key="6">
    <source>
        <dbReference type="Proteomes" id="UP000028981"/>
    </source>
</evidence>
<evidence type="ECO:0000256" key="1">
    <source>
        <dbReference type="ARBA" id="ARBA00007592"/>
    </source>
</evidence>
<dbReference type="SUPFAM" id="SSF51569">
    <property type="entry name" value="Aldolase"/>
    <property type="match status" value="1"/>
</dbReference>
<evidence type="ECO:0000256" key="2">
    <source>
        <dbReference type="ARBA" id="ARBA00023239"/>
    </source>
</evidence>
<comment type="similarity">
    <text evidence="1 3">Belongs to the DapA family.</text>
</comment>
<dbReference type="PIRSF" id="PIRSF001365">
    <property type="entry name" value="DHDPS"/>
    <property type="match status" value="1"/>
</dbReference>
<name>A0A087M3R1_9HYPH</name>
<dbReference type="AlphaFoldDB" id="A0A087M3R1"/>
<dbReference type="InterPro" id="IPR002220">
    <property type="entry name" value="DapA-like"/>
</dbReference>
<feature type="binding site" evidence="4">
    <location>
        <position position="207"/>
    </location>
    <ligand>
        <name>pyruvate</name>
        <dbReference type="ChEBI" id="CHEBI:15361"/>
    </ligand>
</feature>
<comment type="caution">
    <text evidence="5">The sequence shown here is derived from an EMBL/GenBank/DDBJ whole genome shotgun (WGS) entry which is preliminary data.</text>
</comment>
<evidence type="ECO:0000256" key="4">
    <source>
        <dbReference type="PIRSR" id="PIRSR001365-2"/>
    </source>
</evidence>
<dbReference type="OrthoDB" id="9796205at2"/>
<dbReference type="EMBL" id="JQGC01000006">
    <property type="protein sequence ID" value="KFL31514.1"/>
    <property type="molecule type" value="Genomic_DNA"/>
</dbReference>
<evidence type="ECO:0000313" key="5">
    <source>
        <dbReference type="EMBL" id="KFL31514.1"/>
    </source>
</evidence>
<sequence>MLFGVLPVLPTPFDAGGSVDVAAMARVTEFALEAGADGVVFPGVASEFDHLNPAERELLVGVVGRTLGGRKPFVVGASAATPAEVIAFCRAGKAAGASAAMVMAPASVGGDTEKLIAFFTAVAEGAGIDIILQNAPAPIGSGLTVEAIAAVAQAVPSIRFVKEETLPSGPKITALIAAAGDSLDGVMGGGGSRYVYDELERGAVALMPAVEIADIHAALFAAYRSGDLAEARELYVRSLPILLVQMIYRMRLTKETLVRRGVFSSAAVRAPLPNFDAIGLAEIDMMLEELADLLTVGHDETKRAAGDAR</sequence>
<dbReference type="Gene3D" id="3.20.20.70">
    <property type="entry name" value="Aldolase class I"/>
    <property type="match status" value="1"/>
</dbReference>
<keyword evidence="2 3" id="KW-0456">Lyase</keyword>
<dbReference type="InterPro" id="IPR013785">
    <property type="entry name" value="Aldolase_TIM"/>
</dbReference>
<dbReference type="RefSeq" id="WP_035081373.1">
    <property type="nucleotide sequence ID" value="NZ_JQGC01000006.1"/>
</dbReference>
<evidence type="ECO:0000256" key="3">
    <source>
        <dbReference type="PIRNR" id="PIRNR001365"/>
    </source>
</evidence>
<dbReference type="STRING" id="46914.JP75_08270"/>
<dbReference type="SMART" id="SM01130">
    <property type="entry name" value="DHDPS"/>
    <property type="match status" value="1"/>
</dbReference>
<dbReference type="CDD" id="cd00408">
    <property type="entry name" value="DHDPS-like"/>
    <property type="match status" value="1"/>
</dbReference>
<dbReference type="PANTHER" id="PTHR12128">
    <property type="entry name" value="DIHYDRODIPICOLINATE SYNTHASE"/>
    <property type="match status" value="1"/>
</dbReference>
<dbReference type="Proteomes" id="UP000028981">
    <property type="component" value="Unassembled WGS sequence"/>
</dbReference>
<accession>A0A087M3R1</accession>
<gene>
    <name evidence="5" type="ORF">JP75_08270</name>
</gene>
<reference evidence="5 6" key="1">
    <citation type="submission" date="2014-08" db="EMBL/GenBank/DDBJ databases">
        <authorList>
            <person name="Hassan Y.I."/>
            <person name="Lepp D."/>
            <person name="Zhou T."/>
        </authorList>
    </citation>
    <scope>NUCLEOTIDE SEQUENCE [LARGE SCALE GENOMIC DNA]</scope>
    <source>
        <strain evidence="5 6">IFO13584</strain>
    </source>
</reference>
<organism evidence="5 6">
    <name type="scientific">Devosia riboflavina</name>
    <dbReference type="NCBI Taxonomy" id="46914"/>
    <lineage>
        <taxon>Bacteria</taxon>
        <taxon>Pseudomonadati</taxon>
        <taxon>Pseudomonadota</taxon>
        <taxon>Alphaproteobacteria</taxon>
        <taxon>Hyphomicrobiales</taxon>
        <taxon>Devosiaceae</taxon>
        <taxon>Devosia</taxon>
    </lineage>
</organism>
<evidence type="ECO:0008006" key="7">
    <source>
        <dbReference type="Google" id="ProtNLM"/>
    </source>
</evidence>
<keyword evidence="6" id="KW-1185">Reference proteome</keyword>
<protein>
    <recommendedName>
        <fullName evidence="7">Dihydrodipicolinate synthase</fullName>
    </recommendedName>
</protein>
<dbReference type="GO" id="GO:0008840">
    <property type="term" value="F:4-hydroxy-tetrahydrodipicolinate synthase activity"/>
    <property type="evidence" value="ECO:0007669"/>
    <property type="project" value="TreeGrafter"/>
</dbReference>
<dbReference type="PANTHER" id="PTHR12128:SF66">
    <property type="entry name" value="4-HYDROXY-2-OXOGLUTARATE ALDOLASE, MITOCHONDRIAL"/>
    <property type="match status" value="1"/>
</dbReference>
<dbReference type="GO" id="GO:0005829">
    <property type="term" value="C:cytosol"/>
    <property type="evidence" value="ECO:0007669"/>
    <property type="project" value="TreeGrafter"/>
</dbReference>
<dbReference type="Pfam" id="PF00701">
    <property type="entry name" value="DHDPS"/>
    <property type="match status" value="1"/>
</dbReference>
<proteinExistence type="inferred from homology"/>